<feature type="domain" description="Histidine kinase/HSP90-like ATPase" evidence="2">
    <location>
        <begin position="10"/>
        <end position="114"/>
    </location>
</feature>
<dbReference type="CDD" id="cd16936">
    <property type="entry name" value="HATPase_RsbW-like"/>
    <property type="match status" value="1"/>
</dbReference>
<evidence type="ECO:0000313" key="4">
    <source>
        <dbReference type="Proteomes" id="UP000572635"/>
    </source>
</evidence>
<keyword evidence="3" id="KW-0418">Kinase</keyword>
<evidence type="ECO:0000259" key="2">
    <source>
        <dbReference type="Pfam" id="PF13581"/>
    </source>
</evidence>
<reference evidence="3 4" key="1">
    <citation type="submission" date="2020-08" db="EMBL/GenBank/DDBJ databases">
        <title>Sequencing the genomes of 1000 actinobacteria strains.</title>
        <authorList>
            <person name="Klenk H.-P."/>
        </authorList>
    </citation>
    <scope>NUCLEOTIDE SEQUENCE [LARGE SCALE GENOMIC DNA]</scope>
    <source>
        <strain evidence="3 4">DSM 44551</strain>
    </source>
</reference>
<name>A0A7W8QMT7_9ACTN</name>
<dbReference type="InterPro" id="IPR003594">
    <property type="entry name" value="HATPase_dom"/>
</dbReference>
<dbReference type="Pfam" id="PF13581">
    <property type="entry name" value="HATPase_c_2"/>
    <property type="match status" value="1"/>
</dbReference>
<dbReference type="EC" id="2.7.11.1" evidence="3"/>
<sequence length="138" mass="14931">MDDGISFALPTEPGSLPVMRRILGRALGERGITGDRAFRLLTAATEACTNAVEHGARGAYRVEVRFGAADCRIAVAHRGPGFAVPAPRMPGPDAESGRGLPMMRRLVDEVDFDCPPPGRTGRTLVRLRERLPEREPCP</sequence>
<dbReference type="RefSeq" id="WP_184392978.1">
    <property type="nucleotide sequence ID" value="NZ_BAAAJD010000129.1"/>
</dbReference>
<keyword evidence="4" id="KW-1185">Reference proteome</keyword>
<proteinExistence type="predicted"/>
<dbReference type="Gene3D" id="3.30.565.10">
    <property type="entry name" value="Histidine kinase-like ATPase, C-terminal domain"/>
    <property type="match status" value="1"/>
</dbReference>
<dbReference type="PANTHER" id="PTHR35526">
    <property type="entry name" value="ANTI-SIGMA-F FACTOR RSBW-RELATED"/>
    <property type="match status" value="1"/>
</dbReference>
<dbReference type="Proteomes" id="UP000572635">
    <property type="component" value="Unassembled WGS sequence"/>
</dbReference>
<protein>
    <submittedName>
        <fullName evidence="3">Serine/threonine-protein kinase RsbW</fullName>
        <ecNumber evidence="3">2.7.11.1</ecNumber>
    </submittedName>
</protein>
<gene>
    <name evidence="3" type="ORF">HDA36_003411</name>
</gene>
<dbReference type="SUPFAM" id="SSF55874">
    <property type="entry name" value="ATPase domain of HSP90 chaperone/DNA topoisomerase II/histidine kinase"/>
    <property type="match status" value="1"/>
</dbReference>
<dbReference type="PANTHER" id="PTHR35526:SF3">
    <property type="entry name" value="ANTI-SIGMA-F FACTOR RSBW"/>
    <property type="match status" value="1"/>
</dbReference>
<dbReference type="AlphaFoldDB" id="A0A7W8QMT7"/>
<dbReference type="InterPro" id="IPR036890">
    <property type="entry name" value="HATPase_C_sf"/>
</dbReference>
<dbReference type="EMBL" id="JACHDB010000001">
    <property type="protein sequence ID" value="MBB5433327.1"/>
    <property type="molecule type" value="Genomic_DNA"/>
</dbReference>
<accession>A0A7W8QMT7</accession>
<evidence type="ECO:0000256" key="1">
    <source>
        <dbReference type="ARBA" id="ARBA00022527"/>
    </source>
</evidence>
<comment type="caution">
    <text evidence="3">The sequence shown here is derived from an EMBL/GenBank/DDBJ whole genome shotgun (WGS) entry which is preliminary data.</text>
</comment>
<organism evidence="3 4">
    <name type="scientific">Nocardiopsis composta</name>
    <dbReference type="NCBI Taxonomy" id="157465"/>
    <lineage>
        <taxon>Bacteria</taxon>
        <taxon>Bacillati</taxon>
        <taxon>Actinomycetota</taxon>
        <taxon>Actinomycetes</taxon>
        <taxon>Streptosporangiales</taxon>
        <taxon>Nocardiopsidaceae</taxon>
        <taxon>Nocardiopsis</taxon>
    </lineage>
</organism>
<dbReference type="GO" id="GO:0004674">
    <property type="term" value="F:protein serine/threonine kinase activity"/>
    <property type="evidence" value="ECO:0007669"/>
    <property type="project" value="UniProtKB-KW"/>
</dbReference>
<keyword evidence="3" id="KW-0808">Transferase</keyword>
<dbReference type="InterPro" id="IPR050267">
    <property type="entry name" value="Anti-sigma-factor_SerPK"/>
</dbReference>
<evidence type="ECO:0000313" key="3">
    <source>
        <dbReference type="EMBL" id="MBB5433327.1"/>
    </source>
</evidence>
<keyword evidence="1" id="KW-0723">Serine/threonine-protein kinase</keyword>